<dbReference type="KEGG" id="tet:TTHERM_00006430"/>
<feature type="region of interest" description="Disordered" evidence="1">
    <location>
        <begin position="559"/>
        <end position="584"/>
    </location>
</feature>
<dbReference type="InParanoid" id="Q22S93"/>
<sequence length="1165" mass="135634">MNQKRYISTKRPHSTNMQGARAAKISSLETNDFVQNQNVKCNTQEGNKRNKQIQIITQVQKKNAGTNFYQQNENNDNFVSITSQDNQFQDEYRNVHLKSVMFSQDSQQLFDGNNFNHPHNSLQMSTGFIEPPNNLYTDASFVDEHRGSNKYQQNHSNIVQSHQSRVQKTNAFHTKIPPKKQNQTQMLIKYINNEGQSLNIKQIERTNLIQQHHFYDDLFMGNQKIQDIKNSNNKDSANKQTKNSQMINVQNFNKSFYVQVNVSQQLCNKRNSVDSNLVMAAGDQGKQCISEQVNTQSTAKNLLEYQNQNQTPDQFLRKGAFPGRKLSILNKETLNLIVKKLSHSMHQESRLSASSLNNSQEINLNQLGQQNKMQKVSQTNTTNFFNRNYSFQINNRAQTANKTSRDSQKQTCVKGISIKKYYRNKAVNNIIQNSVEDNINNLSLSILAPQQEQCQQQQRRQTTSQDFTERNNQHQYLESYQNLSQNQIENNFLNDQDDKDYQTNILSQEKELQTEENISQNQQINFLKGQAECYNSNLDLDQQITCFIKDPKYLNVAQQNKKKRNSSNFLSQSQTHRSKDSNTNKAQTSFNFYQSNQNQLLNSTGTNFKMNQSQLVEHSNHIERKLSNMSQDSHPYLETLVFGEFGTLESAVAKSNHQNKKQQLDFNEQEEQFQLNADDQIQQYPLSSRYAEKNSKPKSKNLNRKLRKADKSHNKQTKGLENSNGSETVCDLTSFNDDKSIIKNKKRCASAREQVFQSQILQNENLKDKFLKNLNLRGQRQVSQEDLRSVGSQLSFQEQFAEIQISQVSTKNNVKEKQNQENQNSMSQNNLNTSYQFYDDSDKIQQSNQVVYQKQPSNEYQTLLKVYERSLANRTIDKQEEEQLLLKNNCDNQNVTRRRSVLIVKKDNYSHLSENSENLSNLKQVYNNNQNKATQNQIKPQNEFMDIKNGTKLQTHTTIDNNQRQNTSTLNTDHQIISTQNTNDVNSRYFVNQTIRKQELNGIFLPYQKEEQQVCKTNSQQAISQKIIHSNFPQKINSKFLQQKQYPTNSQIFSFLLQKQNINQNLENSILAINQRNSSLNNSQQDINKLKQSNQLNYQQRGNSLNTSANFNHNLQQKDNQKQKSKKVNQPPYIINNKMKAYDMNNQDADELLQPWNDYTYVKYF</sequence>
<feature type="region of interest" description="Disordered" evidence="1">
    <location>
        <begin position="811"/>
        <end position="833"/>
    </location>
</feature>
<feature type="compositionally biased region" description="Polar residues" evidence="1">
    <location>
        <begin position="717"/>
        <end position="728"/>
    </location>
</feature>
<feature type="compositionally biased region" description="Basic residues" evidence="1">
    <location>
        <begin position="696"/>
        <end position="716"/>
    </location>
</feature>
<feature type="compositionally biased region" description="Low complexity" evidence="1">
    <location>
        <begin position="820"/>
        <end position="832"/>
    </location>
</feature>
<protein>
    <submittedName>
        <fullName evidence="2">Endo-1,4-beta-xylanase xylA, putative</fullName>
    </submittedName>
</protein>
<dbReference type="HOGENOM" id="CLU_276768_0_0_1"/>
<evidence type="ECO:0000256" key="1">
    <source>
        <dbReference type="SAM" id="MobiDB-lite"/>
    </source>
</evidence>
<feature type="compositionally biased region" description="Polar residues" evidence="1">
    <location>
        <begin position="566"/>
        <end position="576"/>
    </location>
</feature>
<dbReference type="RefSeq" id="XP_001008124.2">
    <property type="nucleotide sequence ID" value="XM_001008124.2"/>
</dbReference>
<evidence type="ECO:0000313" key="2">
    <source>
        <dbReference type="EMBL" id="EAR87879.2"/>
    </source>
</evidence>
<proteinExistence type="predicted"/>
<dbReference type="GeneID" id="7832680"/>
<feature type="region of interest" description="Disordered" evidence="1">
    <location>
        <begin position="687"/>
        <end position="728"/>
    </location>
</feature>
<accession>Q22S93</accession>
<keyword evidence="3" id="KW-1185">Reference proteome</keyword>
<gene>
    <name evidence="2" type="ORF">TTHERM_00006430</name>
</gene>
<reference evidence="3" key="1">
    <citation type="journal article" date="2006" name="PLoS Biol.">
        <title>Macronuclear genome sequence of the ciliate Tetrahymena thermophila, a model eukaryote.</title>
        <authorList>
            <person name="Eisen J.A."/>
            <person name="Coyne R.S."/>
            <person name="Wu M."/>
            <person name="Wu D."/>
            <person name="Thiagarajan M."/>
            <person name="Wortman J.R."/>
            <person name="Badger J.H."/>
            <person name="Ren Q."/>
            <person name="Amedeo P."/>
            <person name="Jones K.M."/>
            <person name="Tallon L.J."/>
            <person name="Delcher A.L."/>
            <person name="Salzberg S.L."/>
            <person name="Silva J.C."/>
            <person name="Haas B.J."/>
            <person name="Majoros W.H."/>
            <person name="Farzad M."/>
            <person name="Carlton J.M."/>
            <person name="Smith R.K. Jr."/>
            <person name="Garg J."/>
            <person name="Pearlman R.E."/>
            <person name="Karrer K.M."/>
            <person name="Sun L."/>
            <person name="Manning G."/>
            <person name="Elde N.C."/>
            <person name="Turkewitz A.P."/>
            <person name="Asai D.J."/>
            <person name="Wilkes D.E."/>
            <person name="Wang Y."/>
            <person name="Cai H."/>
            <person name="Collins K."/>
            <person name="Stewart B.A."/>
            <person name="Lee S.R."/>
            <person name="Wilamowska K."/>
            <person name="Weinberg Z."/>
            <person name="Ruzzo W.L."/>
            <person name="Wloga D."/>
            <person name="Gaertig J."/>
            <person name="Frankel J."/>
            <person name="Tsao C.-C."/>
            <person name="Gorovsky M.A."/>
            <person name="Keeling P.J."/>
            <person name="Waller R.F."/>
            <person name="Patron N.J."/>
            <person name="Cherry J.M."/>
            <person name="Stover N.A."/>
            <person name="Krieger C.J."/>
            <person name="del Toro C."/>
            <person name="Ryder H.F."/>
            <person name="Williamson S.C."/>
            <person name="Barbeau R.A."/>
            <person name="Hamilton E.P."/>
            <person name="Orias E."/>
        </authorList>
    </citation>
    <scope>NUCLEOTIDE SEQUENCE [LARGE SCALE GENOMIC DNA]</scope>
    <source>
        <strain evidence="3">SB210</strain>
    </source>
</reference>
<dbReference type="AlphaFoldDB" id="Q22S93"/>
<evidence type="ECO:0000313" key="3">
    <source>
        <dbReference type="Proteomes" id="UP000009168"/>
    </source>
</evidence>
<organism evidence="2 3">
    <name type="scientific">Tetrahymena thermophila (strain SB210)</name>
    <dbReference type="NCBI Taxonomy" id="312017"/>
    <lineage>
        <taxon>Eukaryota</taxon>
        <taxon>Sar</taxon>
        <taxon>Alveolata</taxon>
        <taxon>Ciliophora</taxon>
        <taxon>Intramacronucleata</taxon>
        <taxon>Oligohymenophorea</taxon>
        <taxon>Hymenostomatida</taxon>
        <taxon>Tetrahymenina</taxon>
        <taxon>Tetrahymenidae</taxon>
        <taxon>Tetrahymena</taxon>
    </lineage>
</organism>
<dbReference type="Proteomes" id="UP000009168">
    <property type="component" value="Unassembled WGS sequence"/>
</dbReference>
<dbReference type="EMBL" id="GG662845">
    <property type="protein sequence ID" value="EAR87879.2"/>
    <property type="molecule type" value="Genomic_DNA"/>
</dbReference>
<name>Q22S93_TETTS</name>
<feature type="region of interest" description="Disordered" evidence="1">
    <location>
        <begin position="1103"/>
        <end position="1132"/>
    </location>
</feature>